<evidence type="ECO:0000313" key="2">
    <source>
        <dbReference type="Proteomes" id="UP000045285"/>
    </source>
</evidence>
<evidence type="ECO:0000313" key="1">
    <source>
        <dbReference type="EMBL" id="CDX20965.1"/>
    </source>
</evidence>
<organism evidence="1 2">
    <name type="scientific">Mesorhizobium plurifarium</name>
    <dbReference type="NCBI Taxonomy" id="69974"/>
    <lineage>
        <taxon>Bacteria</taxon>
        <taxon>Pseudomonadati</taxon>
        <taxon>Pseudomonadota</taxon>
        <taxon>Alphaproteobacteria</taxon>
        <taxon>Hyphomicrobiales</taxon>
        <taxon>Phyllobacteriaceae</taxon>
        <taxon>Mesorhizobium</taxon>
    </lineage>
</organism>
<gene>
    <name evidence="1" type="ORF">MPL3356_340117</name>
</gene>
<dbReference type="EMBL" id="CCMZ01000028">
    <property type="protein sequence ID" value="CDX20965.1"/>
    <property type="molecule type" value="Genomic_DNA"/>
</dbReference>
<accession>A0A090E1L9</accession>
<reference evidence="2" key="1">
    <citation type="submission" date="2014-08" db="EMBL/GenBank/DDBJ databases">
        <authorList>
            <person name="Moulin L."/>
        </authorList>
    </citation>
    <scope>NUCLEOTIDE SEQUENCE [LARGE SCALE GENOMIC DNA]</scope>
</reference>
<name>A0A090E1L9_MESPL</name>
<sequence>MSSCTTRCARMGDRAQGPISLLNPTAPRAHRRKKAGKFHLLAVQRMVSEQLSQEPHITRVREETKIDRLLMLNIGPRSGDLRCNRVATTPMPVLGQGPDCGNLRHGAVLLLCGVSTRPR</sequence>
<keyword evidence="2" id="KW-1185">Reference proteome</keyword>
<dbReference type="AlphaFoldDB" id="A0A090E1L9"/>
<protein>
    <submittedName>
        <fullName evidence="1">Uncharacterized protein</fullName>
    </submittedName>
</protein>
<dbReference type="Proteomes" id="UP000045285">
    <property type="component" value="Unassembled WGS sequence"/>
</dbReference>
<proteinExistence type="predicted"/>